<accession>A0A926VG00</accession>
<evidence type="ECO:0000313" key="2">
    <source>
        <dbReference type="Proteomes" id="UP000641646"/>
    </source>
</evidence>
<dbReference type="RefSeq" id="WP_190467289.1">
    <property type="nucleotide sequence ID" value="NZ_JACJPW010000052.1"/>
</dbReference>
<name>A0A926VG00_9CYAN</name>
<sequence length="47" mass="4978">MTVPTISAILGDGRSGELAAWSLEFIKEDALTELLTNSVGITNKAWG</sequence>
<comment type="caution">
    <text evidence="1">The sequence shown here is derived from an EMBL/GenBank/DDBJ whole genome shotgun (WGS) entry which is preliminary data.</text>
</comment>
<reference evidence="1" key="1">
    <citation type="journal article" date="2015" name="ISME J.">
        <title>Draft Genome Sequence of Streptomyces incarnatus NRRL8089, which Produces the Nucleoside Antibiotic Sinefungin.</title>
        <authorList>
            <person name="Oshima K."/>
            <person name="Hattori M."/>
            <person name="Shimizu H."/>
            <person name="Fukuda K."/>
            <person name="Nemoto M."/>
            <person name="Inagaki K."/>
            <person name="Tamura T."/>
        </authorList>
    </citation>
    <scope>NUCLEOTIDE SEQUENCE</scope>
    <source>
        <strain evidence="1">FACHB-1375</strain>
    </source>
</reference>
<protein>
    <submittedName>
        <fullName evidence="1">Uncharacterized protein</fullName>
    </submittedName>
</protein>
<evidence type="ECO:0000313" key="1">
    <source>
        <dbReference type="EMBL" id="MBD2183281.1"/>
    </source>
</evidence>
<organism evidence="1 2">
    <name type="scientific">Aerosakkonema funiforme FACHB-1375</name>
    <dbReference type="NCBI Taxonomy" id="2949571"/>
    <lineage>
        <taxon>Bacteria</taxon>
        <taxon>Bacillati</taxon>
        <taxon>Cyanobacteriota</taxon>
        <taxon>Cyanophyceae</taxon>
        <taxon>Oscillatoriophycideae</taxon>
        <taxon>Aerosakkonematales</taxon>
        <taxon>Aerosakkonemataceae</taxon>
        <taxon>Aerosakkonema</taxon>
    </lineage>
</organism>
<keyword evidence="2" id="KW-1185">Reference proteome</keyword>
<dbReference type="AlphaFoldDB" id="A0A926VG00"/>
<proteinExistence type="predicted"/>
<reference evidence="1" key="2">
    <citation type="submission" date="2020-08" db="EMBL/GenBank/DDBJ databases">
        <authorList>
            <person name="Chen M."/>
            <person name="Teng W."/>
            <person name="Zhao L."/>
            <person name="Hu C."/>
            <person name="Zhou Y."/>
            <person name="Han B."/>
            <person name="Song L."/>
            <person name="Shu W."/>
        </authorList>
    </citation>
    <scope>NUCLEOTIDE SEQUENCE</scope>
    <source>
        <strain evidence="1">FACHB-1375</strain>
    </source>
</reference>
<gene>
    <name evidence="1" type="ORF">H6G03_19810</name>
</gene>
<dbReference type="EMBL" id="JACJPW010000052">
    <property type="protein sequence ID" value="MBD2183281.1"/>
    <property type="molecule type" value="Genomic_DNA"/>
</dbReference>
<dbReference type="Proteomes" id="UP000641646">
    <property type="component" value="Unassembled WGS sequence"/>
</dbReference>